<dbReference type="GO" id="GO:0046076">
    <property type="term" value="P:dTTP catabolic process"/>
    <property type="evidence" value="ECO:0007669"/>
    <property type="project" value="TreeGrafter"/>
</dbReference>
<dbReference type="NCBIfam" id="TIGR00444">
    <property type="entry name" value="mazG"/>
    <property type="match status" value="1"/>
</dbReference>
<dbReference type="GO" id="GO:0047429">
    <property type="term" value="F:nucleoside triphosphate diphosphatase activity"/>
    <property type="evidence" value="ECO:0007669"/>
    <property type="project" value="InterPro"/>
</dbReference>
<name>A0A840IA77_9ACTN</name>
<dbReference type="CDD" id="cd11529">
    <property type="entry name" value="NTP-PPase_MazG_Cterm"/>
    <property type="match status" value="1"/>
</dbReference>
<protein>
    <submittedName>
        <fullName evidence="2">MazG family protein</fullName>
    </submittedName>
</protein>
<reference evidence="2 3" key="1">
    <citation type="submission" date="2020-08" db="EMBL/GenBank/DDBJ databases">
        <title>Genomic Encyclopedia of Archaeal and Bacterial Type Strains, Phase II (KMG-II): from individual species to whole genera.</title>
        <authorList>
            <person name="Goeker M."/>
        </authorList>
    </citation>
    <scope>NUCLEOTIDE SEQUENCE [LARGE SCALE GENOMIC DNA]</scope>
    <source>
        <strain evidence="2 3">DSM 23288</strain>
    </source>
</reference>
<keyword evidence="3" id="KW-1185">Reference proteome</keyword>
<dbReference type="PANTHER" id="PTHR30522:SF0">
    <property type="entry name" value="NUCLEOSIDE TRIPHOSPHATE PYROPHOSPHOHYDROLASE"/>
    <property type="match status" value="1"/>
</dbReference>
<dbReference type="RefSeq" id="WP_183340167.1">
    <property type="nucleotide sequence ID" value="NZ_JACHNU010000001.1"/>
</dbReference>
<dbReference type="GO" id="GO:0046061">
    <property type="term" value="P:dATP catabolic process"/>
    <property type="evidence" value="ECO:0007669"/>
    <property type="project" value="TreeGrafter"/>
</dbReference>
<dbReference type="InterPro" id="IPR004518">
    <property type="entry name" value="MazG-like_dom"/>
</dbReference>
<dbReference type="NCBIfam" id="NF007113">
    <property type="entry name" value="PRK09562.1"/>
    <property type="match status" value="1"/>
</dbReference>
<comment type="caution">
    <text evidence="2">The sequence shown here is derived from an EMBL/GenBank/DDBJ whole genome shotgun (WGS) entry which is preliminary data.</text>
</comment>
<accession>A0A840IA77</accession>
<dbReference type="AlphaFoldDB" id="A0A840IA77"/>
<feature type="domain" description="NTP pyrophosphohydrolase MazG-like" evidence="1">
    <location>
        <begin position="30"/>
        <end position="103"/>
    </location>
</feature>
<dbReference type="EMBL" id="JACHNU010000001">
    <property type="protein sequence ID" value="MBB4661746.1"/>
    <property type="molecule type" value="Genomic_DNA"/>
</dbReference>
<evidence type="ECO:0000313" key="3">
    <source>
        <dbReference type="Proteomes" id="UP000585272"/>
    </source>
</evidence>
<dbReference type="InterPro" id="IPR048011">
    <property type="entry name" value="NTP-PPase_MazG-like_C"/>
</dbReference>
<gene>
    <name evidence="2" type="ORF">BDZ31_001319</name>
</gene>
<proteinExistence type="predicted"/>
<dbReference type="Gene3D" id="1.10.287.1080">
    <property type="entry name" value="MazG-like"/>
    <property type="match status" value="2"/>
</dbReference>
<dbReference type="GO" id="GO:0006203">
    <property type="term" value="P:dGTP catabolic process"/>
    <property type="evidence" value="ECO:0007669"/>
    <property type="project" value="TreeGrafter"/>
</dbReference>
<dbReference type="GO" id="GO:0046081">
    <property type="term" value="P:dUTP catabolic process"/>
    <property type="evidence" value="ECO:0007669"/>
    <property type="project" value="TreeGrafter"/>
</dbReference>
<evidence type="ECO:0000313" key="2">
    <source>
        <dbReference type="EMBL" id="MBB4661746.1"/>
    </source>
</evidence>
<dbReference type="GO" id="GO:0046052">
    <property type="term" value="P:UTP catabolic process"/>
    <property type="evidence" value="ECO:0007669"/>
    <property type="project" value="TreeGrafter"/>
</dbReference>
<dbReference type="Pfam" id="PF03819">
    <property type="entry name" value="MazG"/>
    <property type="match status" value="1"/>
</dbReference>
<dbReference type="SUPFAM" id="SSF101386">
    <property type="entry name" value="all-alpha NTP pyrophosphatases"/>
    <property type="match status" value="2"/>
</dbReference>
<sequence>MSRSEIQEALLRLDELTRRLRRECPWDREQDERSIVPHTVEEAYELADAANRRDDGKLLDELGDVLFQVHFLSLLLEERGAGDLAAVADNTRRKLIRRHPHIFPPDSDETAAALAVDADSVSTAGEVLRNWDKIKQGEEGRERGIFAEVPENLPSLLHARKVQRRAATSGFDFPGVEGPLQSVRDELDELGEVAGAEGERARDARFHEVGDVLFAAVNVARKLKVDPELALRAASERFRGRVEHAAALAERSGHDWNELTPDEQLALYARARMNEHQPGDRDA</sequence>
<dbReference type="Proteomes" id="UP000585272">
    <property type="component" value="Unassembled WGS sequence"/>
</dbReference>
<dbReference type="GO" id="GO:0046047">
    <property type="term" value="P:TTP catabolic process"/>
    <property type="evidence" value="ECO:0007669"/>
    <property type="project" value="TreeGrafter"/>
</dbReference>
<evidence type="ECO:0000259" key="1">
    <source>
        <dbReference type="Pfam" id="PF03819"/>
    </source>
</evidence>
<organism evidence="2 3">
    <name type="scientific">Conexibacter arvalis</name>
    <dbReference type="NCBI Taxonomy" id="912552"/>
    <lineage>
        <taxon>Bacteria</taxon>
        <taxon>Bacillati</taxon>
        <taxon>Actinomycetota</taxon>
        <taxon>Thermoleophilia</taxon>
        <taxon>Solirubrobacterales</taxon>
        <taxon>Conexibacteraceae</taxon>
        <taxon>Conexibacter</taxon>
    </lineage>
</organism>
<dbReference type="CDD" id="cd11528">
    <property type="entry name" value="NTP-PPase_MazG_Nterm"/>
    <property type="match status" value="1"/>
</dbReference>
<dbReference type="InterPro" id="IPR011551">
    <property type="entry name" value="NTP_PyrPHydrolase_MazG"/>
</dbReference>
<dbReference type="InterPro" id="IPR048015">
    <property type="entry name" value="NTP-PPase_MazG-like_N"/>
</dbReference>
<dbReference type="PANTHER" id="PTHR30522">
    <property type="entry name" value="NUCLEOSIDE TRIPHOSPHATE PYROPHOSPHOHYDROLASE"/>
    <property type="match status" value="1"/>
</dbReference>